<dbReference type="EC" id="2.3.1.-" evidence="2"/>
<proteinExistence type="predicted"/>
<dbReference type="PANTHER" id="PTHR31143">
    <property type="match status" value="1"/>
</dbReference>
<name>A0ABS6DS64_9MOLU</name>
<feature type="domain" description="N-acetyltransferase" evidence="1">
    <location>
        <begin position="128"/>
        <end position="272"/>
    </location>
</feature>
<dbReference type="RefSeq" id="WP_216505670.1">
    <property type="nucleotide sequence ID" value="NZ_JAHMHJ010000006.1"/>
</dbReference>
<dbReference type="PROSITE" id="PS51186">
    <property type="entry name" value="GNAT"/>
    <property type="match status" value="1"/>
</dbReference>
<gene>
    <name evidence="2" type="ORF">KQ878_03120</name>
</gene>
<evidence type="ECO:0000313" key="2">
    <source>
        <dbReference type="EMBL" id="MBU4693857.1"/>
    </source>
</evidence>
<dbReference type="InterPro" id="IPR027365">
    <property type="entry name" value="GNAT_acetyltra_YdfB-like"/>
</dbReference>
<dbReference type="Proteomes" id="UP000812267">
    <property type="component" value="Unassembled WGS sequence"/>
</dbReference>
<dbReference type="InterPro" id="IPR000182">
    <property type="entry name" value="GNAT_dom"/>
</dbReference>
<comment type="caution">
    <text evidence="2">The sequence shown here is derived from an EMBL/GenBank/DDBJ whole genome shotgun (WGS) entry which is preliminary data.</text>
</comment>
<dbReference type="Pfam" id="PF12746">
    <property type="entry name" value="GNAT_acetyltran"/>
    <property type="match status" value="1"/>
</dbReference>
<accession>A0ABS6DS64</accession>
<evidence type="ECO:0000313" key="3">
    <source>
        <dbReference type="Proteomes" id="UP000812267"/>
    </source>
</evidence>
<organism evidence="2 3">
    <name type="scientific">Mycoplasma zalophidermidis</name>
    <dbReference type="NCBI Taxonomy" id="398174"/>
    <lineage>
        <taxon>Bacteria</taxon>
        <taxon>Bacillati</taxon>
        <taxon>Mycoplasmatota</taxon>
        <taxon>Mollicutes</taxon>
        <taxon>Mycoplasmataceae</taxon>
        <taxon>Mycoplasma</taxon>
    </lineage>
</organism>
<dbReference type="GO" id="GO:0016746">
    <property type="term" value="F:acyltransferase activity"/>
    <property type="evidence" value="ECO:0007669"/>
    <property type="project" value="UniProtKB-KW"/>
</dbReference>
<evidence type="ECO:0000259" key="1">
    <source>
        <dbReference type="PROSITE" id="PS51186"/>
    </source>
</evidence>
<dbReference type="CDD" id="cd04301">
    <property type="entry name" value="NAT_SF"/>
    <property type="match status" value="1"/>
</dbReference>
<sequence length="272" mass="31205">MIIKATEGQKNSILDFLNKDLDNNFFFIGDIENFGLHSKIHSTYVKLSSNNEIVAVLLIFNNTLLFYDPFFKLHWNEIIEMVDKHKLININISEKMYERFMDNFNNHRFKVHKQYLAKLNSFINLDTSKAKEATKDDVKLIVESRLRIPEFTEFTSDFVNEYNSYLESYESGVSHPFIIKSSSGKVISCATIAINASNKSVIGGVYTLPEFRQLGLASIVVAALSNWILNRGNQPILFYHNPKAGKIYHSLGYKDVGILYTIVVNDIKEKNV</sequence>
<protein>
    <submittedName>
        <fullName evidence="2">GNAT family N-acetyltransferase</fullName>
        <ecNumber evidence="2">2.3.1.-</ecNumber>
    </submittedName>
</protein>
<keyword evidence="2" id="KW-0808">Transferase</keyword>
<dbReference type="EMBL" id="JAHMHK010000005">
    <property type="protein sequence ID" value="MBU4693857.1"/>
    <property type="molecule type" value="Genomic_DNA"/>
</dbReference>
<keyword evidence="2" id="KW-0012">Acyltransferase</keyword>
<dbReference type="PANTHER" id="PTHR31143:SF2">
    <property type="entry name" value="FR47-LIKE DOMAIN-CONTAINING PROTEIN-RELATED"/>
    <property type="match status" value="1"/>
</dbReference>
<reference evidence="2" key="1">
    <citation type="submission" date="2021-06" db="EMBL/GenBank/DDBJ databases">
        <title>Novel Mycoplasma species detected in California sea lions (Zalophus californianus) from the USA.</title>
        <authorList>
            <person name="Volokhov D.V."/>
            <person name="Furtak V.A."/>
            <person name="Zagorodnyaya T.A."/>
        </authorList>
    </citation>
    <scope>NUCLEOTIDE SEQUENCE [LARGE SCALE GENOMIC DNA]</scope>
    <source>
        <strain evidence="2">CSL 4779</strain>
    </source>
</reference>
<keyword evidence="3" id="KW-1185">Reference proteome</keyword>